<proteinExistence type="predicted"/>
<keyword evidence="2" id="KW-1185">Reference proteome</keyword>
<gene>
    <name evidence="1" type="ORF">ACCO45_000128</name>
</gene>
<evidence type="ECO:0000313" key="1">
    <source>
        <dbReference type="EMBL" id="KAL3963124.1"/>
    </source>
</evidence>
<name>A0ACC4E3C0_PURLI</name>
<protein>
    <submittedName>
        <fullName evidence="1">Uncharacterized protein</fullName>
    </submittedName>
</protein>
<reference evidence="1" key="1">
    <citation type="submission" date="2024-12" db="EMBL/GenBank/DDBJ databases">
        <title>Comparative genomics and development of molecular markers within Purpureocillium lilacinum and among Purpureocillium species.</title>
        <authorList>
            <person name="Yeh Z.-Y."/>
            <person name="Ni N.-T."/>
            <person name="Lo P.-H."/>
            <person name="Mushyakhwo K."/>
            <person name="Lin C.-F."/>
            <person name="Nai Y.-S."/>
        </authorList>
    </citation>
    <scope>NUCLEOTIDE SEQUENCE</scope>
    <source>
        <strain evidence="1">NCHU-NPUST-175</strain>
    </source>
</reference>
<organism evidence="1 2">
    <name type="scientific">Purpureocillium lilacinum</name>
    <name type="common">Paecilomyces lilacinus</name>
    <dbReference type="NCBI Taxonomy" id="33203"/>
    <lineage>
        <taxon>Eukaryota</taxon>
        <taxon>Fungi</taxon>
        <taxon>Dikarya</taxon>
        <taxon>Ascomycota</taxon>
        <taxon>Pezizomycotina</taxon>
        <taxon>Sordariomycetes</taxon>
        <taxon>Hypocreomycetidae</taxon>
        <taxon>Hypocreales</taxon>
        <taxon>Ophiocordycipitaceae</taxon>
        <taxon>Purpureocillium</taxon>
    </lineage>
</organism>
<comment type="caution">
    <text evidence="1">The sequence shown here is derived from an EMBL/GenBank/DDBJ whole genome shotgun (WGS) entry which is preliminary data.</text>
</comment>
<evidence type="ECO:0000313" key="2">
    <source>
        <dbReference type="Proteomes" id="UP001638806"/>
    </source>
</evidence>
<dbReference type="Proteomes" id="UP001638806">
    <property type="component" value="Unassembled WGS sequence"/>
</dbReference>
<sequence>MPLSGVETANSTRLKGKSTVDLAPAWPQHGILIELTWFTQIQGARSAAAVHSPRLPGLSLAQDRAGAHHVTPQLLSDKPPSDDSPLLADPTMPCPIRVVADDVRHPAPSLELGGPAIRNARPPPPQQHTRLDTTRLL</sequence>
<dbReference type="EMBL" id="JBGNUJ010000002">
    <property type="protein sequence ID" value="KAL3963124.1"/>
    <property type="molecule type" value="Genomic_DNA"/>
</dbReference>
<accession>A0ACC4E3C0</accession>